<dbReference type="PANTHER" id="PTHR36182">
    <property type="entry name" value="PROTEIN, PUTATIVE (AFU_ORTHOLOGUE AFUA_6G10930)-RELATED"/>
    <property type="match status" value="1"/>
</dbReference>
<evidence type="ECO:0000256" key="2">
    <source>
        <dbReference type="SAM" id="SignalP"/>
    </source>
</evidence>
<evidence type="ECO:0008006" key="5">
    <source>
        <dbReference type="Google" id="ProtNLM"/>
    </source>
</evidence>
<keyword evidence="4" id="KW-1185">Reference proteome</keyword>
<dbReference type="EMBL" id="JAFIMR010000055">
    <property type="protein sequence ID" value="KAI1853941.1"/>
    <property type="molecule type" value="Genomic_DNA"/>
</dbReference>
<dbReference type="Proteomes" id="UP000829685">
    <property type="component" value="Unassembled WGS sequence"/>
</dbReference>
<feature type="region of interest" description="Disordered" evidence="1">
    <location>
        <begin position="200"/>
        <end position="263"/>
    </location>
</feature>
<reference evidence="3" key="1">
    <citation type="submission" date="2021-03" db="EMBL/GenBank/DDBJ databases">
        <title>Revisited historic fungal species revealed as producer of novel bioactive compounds through whole genome sequencing and comparative genomics.</title>
        <authorList>
            <person name="Vignolle G.A."/>
            <person name="Hochenegger N."/>
            <person name="Mach R.L."/>
            <person name="Mach-Aigner A.R."/>
            <person name="Javad Rahimi M."/>
            <person name="Salim K.A."/>
            <person name="Chan C.M."/>
            <person name="Lim L.B.L."/>
            <person name="Cai F."/>
            <person name="Druzhinina I.S."/>
            <person name="U'Ren J.M."/>
            <person name="Derntl C."/>
        </authorList>
    </citation>
    <scope>NUCLEOTIDE SEQUENCE</scope>
    <source>
        <strain evidence="3">TUCIM 5799</strain>
    </source>
</reference>
<evidence type="ECO:0000313" key="3">
    <source>
        <dbReference type="EMBL" id="KAI1853941.1"/>
    </source>
</evidence>
<evidence type="ECO:0000256" key="1">
    <source>
        <dbReference type="SAM" id="MobiDB-lite"/>
    </source>
</evidence>
<feature type="signal peptide" evidence="2">
    <location>
        <begin position="1"/>
        <end position="21"/>
    </location>
</feature>
<protein>
    <recommendedName>
        <fullName evidence="5">Lytic polysaccharide monooxygenase</fullName>
    </recommendedName>
</protein>
<evidence type="ECO:0000313" key="4">
    <source>
        <dbReference type="Proteomes" id="UP000829685"/>
    </source>
</evidence>
<feature type="region of interest" description="Disordered" evidence="1">
    <location>
        <begin position="295"/>
        <end position="332"/>
    </location>
</feature>
<dbReference type="PANTHER" id="PTHR36182:SF2">
    <property type="entry name" value="LYTIC POLYSACCHARIDE MONOOXYGENASE"/>
    <property type="match status" value="1"/>
</dbReference>
<gene>
    <name evidence="3" type="ORF">JX265_012626</name>
</gene>
<organism evidence="3 4">
    <name type="scientific">Neoarthrinium moseri</name>
    <dbReference type="NCBI Taxonomy" id="1658444"/>
    <lineage>
        <taxon>Eukaryota</taxon>
        <taxon>Fungi</taxon>
        <taxon>Dikarya</taxon>
        <taxon>Ascomycota</taxon>
        <taxon>Pezizomycotina</taxon>
        <taxon>Sordariomycetes</taxon>
        <taxon>Xylariomycetidae</taxon>
        <taxon>Amphisphaeriales</taxon>
        <taxon>Apiosporaceae</taxon>
        <taxon>Neoarthrinium</taxon>
    </lineage>
</organism>
<feature type="compositionally biased region" description="Low complexity" evidence="1">
    <location>
        <begin position="296"/>
        <end position="327"/>
    </location>
</feature>
<sequence length="388" mass="40115">MLESQVTISAVLALLGSTVNGHMIMKTPPPFGNPDNSPLTSANFPCKVTSDPASFYNGVEATKMKIGETQTLSFTGSAVHGGGSCQLAITSEPQPKADTHWQVILSLESGCPSKSGSGADTYDFKIPEGITPGKYVFAWTWQSKLAGQPEYYMNCSPIEVIGGTSKRSDNDSMELIARDVFPDLFVANLADINSCKTNMNPPSDVEYPDPGPNVQRLGATPLLSKPIGDNCYPKGGSKASSASGSDQGASQPQSSSSPSPVAKATSSQIAVSSAFQVPSSAKGFLTSTKPLASGEPALPSSAAVAASPPAVSVKPTGAGSSGSTTGEKSGRCSDEGAYFCVGGSQYQQCASGSWSGLQAMPGGTKCKEGESSTLWARDEVRGLKVRRR</sequence>
<feature type="compositionally biased region" description="Low complexity" evidence="1">
    <location>
        <begin position="233"/>
        <end position="263"/>
    </location>
</feature>
<dbReference type="AlphaFoldDB" id="A0A9P9WA46"/>
<name>A0A9P9WA46_9PEZI</name>
<accession>A0A9P9WA46</accession>
<feature type="chain" id="PRO_5040159363" description="Lytic polysaccharide monooxygenase" evidence="2">
    <location>
        <begin position="22"/>
        <end position="388"/>
    </location>
</feature>
<keyword evidence="2" id="KW-0732">Signal</keyword>
<dbReference type="Gene3D" id="2.70.50.70">
    <property type="match status" value="1"/>
</dbReference>
<comment type="caution">
    <text evidence="3">The sequence shown here is derived from an EMBL/GenBank/DDBJ whole genome shotgun (WGS) entry which is preliminary data.</text>
</comment>
<proteinExistence type="predicted"/>